<sequence length="97" mass="9917">PLRAVPRPRQRCRRAAAMRRPATLTFSAAASLCCSAAGVLEPLRLPEVSFHDLAAAGPAAASSSRRALDTLGALAVVGVPAQDATGRAALLGEASRE</sequence>
<proteinExistence type="predicted"/>
<gene>
    <name evidence="1" type="ORF">PCOR1329_LOCUS72951</name>
</gene>
<dbReference type="Proteomes" id="UP001189429">
    <property type="component" value="Unassembled WGS sequence"/>
</dbReference>
<feature type="non-terminal residue" evidence="1">
    <location>
        <position position="1"/>
    </location>
</feature>
<evidence type="ECO:0000313" key="2">
    <source>
        <dbReference type="Proteomes" id="UP001189429"/>
    </source>
</evidence>
<feature type="non-terminal residue" evidence="1">
    <location>
        <position position="97"/>
    </location>
</feature>
<reference evidence="1" key="1">
    <citation type="submission" date="2023-10" db="EMBL/GenBank/DDBJ databases">
        <authorList>
            <person name="Chen Y."/>
            <person name="Shah S."/>
            <person name="Dougan E. K."/>
            <person name="Thang M."/>
            <person name="Chan C."/>
        </authorList>
    </citation>
    <scope>NUCLEOTIDE SEQUENCE [LARGE SCALE GENOMIC DNA]</scope>
</reference>
<comment type="caution">
    <text evidence="1">The sequence shown here is derived from an EMBL/GenBank/DDBJ whole genome shotgun (WGS) entry which is preliminary data.</text>
</comment>
<evidence type="ECO:0000313" key="1">
    <source>
        <dbReference type="EMBL" id="CAK0893690.1"/>
    </source>
</evidence>
<keyword evidence="2" id="KW-1185">Reference proteome</keyword>
<dbReference type="EMBL" id="CAUYUJ010019789">
    <property type="protein sequence ID" value="CAK0893690.1"/>
    <property type="molecule type" value="Genomic_DNA"/>
</dbReference>
<protein>
    <submittedName>
        <fullName evidence="1">Uncharacterized protein</fullName>
    </submittedName>
</protein>
<accession>A0ABN9X766</accession>
<name>A0ABN9X766_9DINO</name>
<organism evidence="1 2">
    <name type="scientific">Prorocentrum cordatum</name>
    <dbReference type="NCBI Taxonomy" id="2364126"/>
    <lineage>
        <taxon>Eukaryota</taxon>
        <taxon>Sar</taxon>
        <taxon>Alveolata</taxon>
        <taxon>Dinophyceae</taxon>
        <taxon>Prorocentrales</taxon>
        <taxon>Prorocentraceae</taxon>
        <taxon>Prorocentrum</taxon>
    </lineage>
</organism>